<organism evidence="2 3">
    <name type="scientific">Trema orientale</name>
    <name type="common">Charcoal tree</name>
    <name type="synonym">Celtis orientalis</name>
    <dbReference type="NCBI Taxonomy" id="63057"/>
    <lineage>
        <taxon>Eukaryota</taxon>
        <taxon>Viridiplantae</taxon>
        <taxon>Streptophyta</taxon>
        <taxon>Embryophyta</taxon>
        <taxon>Tracheophyta</taxon>
        <taxon>Spermatophyta</taxon>
        <taxon>Magnoliopsida</taxon>
        <taxon>eudicotyledons</taxon>
        <taxon>Gunneridae</taxon>
        <taxon>Pentapetalae</taxon>
        <taxon>rosids</taxon>
        <taxon>fabids</taxon>
        <taxon>Rosales</taxon>
        <taxon>Cannabaceae</taxon>
        <taxon>Trema</taxon>
    </lineage>
</organism>
<gene>
    <name evidence="2" type="ORF">TorRG33x02_075420</name>
</gene>
<accession>A0A2P5FFK5</accession>
<dbReference type="InParanoid" id="A0A2P5FFK5"/>
<feature type="region of interest" description="Disordered" evidence="1">
    <location>
        <begin position="72"/>
        <end position="91"/>
    </location>
</feature>
<comment type="caution">
    <text evidence="2">The sequence shown here is derived from an EMBL/GenBank/DDBJ whole genome shotgun (WGS) entry which is preliminary data.</text>
</comment>
<proteinExistence type="predicted"/>
<name>A0A2P5FFK5_TREOI</name>
<protein>
    <submittedName>
        <fullName evidence="2">Uncharacterized protein</fullName>
    </submittedName>
</protein>
<sequence length="160" mass="18674">MVAVCNSYQRWEVLKVETLHRFEAESRTTTVWMLRLENRVKELKEENKSRGEDRKEFHKTVLEVLVQGDGRTRRGMKASMDEKTDDNTFSFGRSTEVGREMKLKLGDQWILSLEQRRSVSSVIRDGTLASTKKVMDERYIKTSTVGKRSSNYIEHTIDLP</sequence>
<reference evidence="3" key="1">
    <citation type="submission" date="2016-06" db="EMBL/GenBank/DDBJ databases">
        <title>Parallel loss of symbiosis genes in relatives of nitrogen-fixing non-legume Parasponia.</title>
        <authorList>
            <person name="Van Velzen R."/>
            <person name="Holmer R."/>
            <person name="Bu F."/>
            <person name="Rutten L."/>
            <person name="Van Zeijl A."/>
            <person name="Liu W."/>
            <person name="Santuari L."/>
            <person name="Cao Q."/>
            <person name="Sharma T."/>
            <person name="Shen D."/>
            <person name="Roswanjaya Y."/>
            <person name="Wardhani T."/>
            <person name="Kalhor M.S."/>
            <person name="Jansen J."/>
            <person name="Van den Hoogen J."/>
            <person name="Gungor B."/>
            <person name="Hartog M."/>
            <person name="Hontelez J."/>
            <person name="Verver J."/>
            <person name="Yang W.-C."/>
            <person name="Schijlen E."/>
            <person name="Repin R."/>
            <person name="Schilthuizen M."/>
            <person name="Schranz E."/>
            <person name="Heidstra R."/>
            <person name="Miyata K."/>
            <person name="Fedorova E."/>
            <person name="Kohlen W."/>
            <person name="Bisseling T."/>
            <person name="Smit S."/>
            <person name="Geurts R."/>
        </authorList>
    </citation>
    <scope>NUCLEOTIDE SEQUENCE [LARGE SCALE GENOMIC DNA]</scope>
    <source>
        <strain evidence="3">cv. RG33-2</strain>
    </source>
</reference>
<evidence type="ECO:0000313" key="2">
    <source>
        <dbReference type="EMBL" id="PON96561.1"/>
    </source>
</evidence>
<dbReference type="AlphaFoldDB" id="A0A2P5FFK5"/>
<dbReference type="EMBL" id="JXTC01000037">
    <property type="protein sequence ID" value="PON96561.1"/>
    <property type="molecule type" value="Genomic_DNA"/>
</dbReference>
<evidence type="ECO:0000313" key="3">
    <source>
        <dbReference type="Proteomes" id="UP000237000"/>
    </source>
</evidence>
<evidence type="ECO:0000256" key="1">
    <source>
        <dbReference type="SAM" id="MobiDB-lite"/>
    </source>
</evidence>
<dbReference type="Proteomes" id="UP000237000">
    <property type="component" value="Unassembled WGS sequence"/>
</dbReference>
<keyword evidence="3" id="KW-1185">Reference proteome</keyword>